<dbReference type="SMART" id="SM01117">
    <property type="entry name" value="Cyt-b5"/>
    <property type="match status" value="1"/>
</dbReference>
<dbReference type="Proteomes" id="UP000183255">
    <property type="component" value="Unassembled WGS sequence"/>
</dbReference>
<dbReference type="RefSeq" id="WP_036909068.1">
    <property type="nucleotide sequence ID" value="NZ_FNDZ01000001.1"/>
</dbReference>
<gene>
    <name evidence="4" type="ORF">SAMN05421804_101873</name>
</gene>
<dbReference type="SUPFAM" id="SSF55856">
    <property type="entry name" value="Cytochrome b5-like heme/steroid binding domain"/>
    <property type="match status" value="1"/>
</dbReference>
<feature type="region of interest" description="Disordered" evidence="1">
    <location>
        <begin position="22"/>
        <end position="43"/>
    </location>
</feature>
<dbReference type="InterPro" id="IPR036400">
    <property type="entry name" value="Cyt_B5-like_heme/steroid_sf"/>
</dbReference>
<evidence type="ECO:0000256" key="2">
    <source>
        <dbReference type="SAM" id="SignalP"/>
    </source>
</evidence>
<feature type="signal peptide" evidence="2">
    <location>
        <begin position="1"/>
        <end position="19"/>
    </location>
</feature>
<evidence type="ECO:0000256" key="1">
    <source>
        <dbReference type="SAM" id="MobiDB-lite"/>
    </source>
</evidence>
<evidence type="ECO:0000313" key="5">
    <source>
        <dbReference type="Proteomes" id="UP000183255"/>
    </source>
</evidence>
<accession>A0A1G8IF97</accession>
<feature type="domain" description="Cytochrome b5 heme-binding" evidence="3">
    <location>
        <begin position="46"/>
        <end position="118"/>
    </location>
</feature>
<dbReference type="EMBL" id="FNDZ01000001">
    <property type="protein sequence ID" value="SDI17699.1"/>
    <property type="molecule type" value="Genomic_DNA"/>
</dbReference>
<reference evidence="4 5" key="1">
    <citation type="submission" date="2016-10" db="EMBL/GenBank/DDBJ databases">
        <authorList>
            <person name="de Groot N.N."/>
        </authorList>
    </citation>
    <scope>NUCLEOTIDE SEQUENCE [LARGE SCALE GENOMIC DNA]</scope>
    <source>
        <strain evidence="4 5">CGMCC 1.5058</strain>
    </source>
</reference>
<keyword evidence="2" id="KW-0732">Signal</keyword>
<feature type="chain" id="PRO_5038895046" evidence="2">
    <location>
        <begin position="20"/>
        <end position="120"/>
    </location>
</feature>
<proteinExistence type="predicted"/>
<protein>
    <submittedName>
        <fullName evidence="4">Predicted heme/steroid binding protein</fullName>
    </submittedName>
</protein>
<dbReference type="Pfam" id="PF00173">
    <property type="entry name" value="Cyt-b5"/>
    <property type="match status" value="1"/>
</dbReference>
<organism evidence="4 5">
    <name type="scientific">Proteiniclasticum ruminis</name>
    <dbReference type="NCBI Taxonomy" id="398199"/>
    <lineage>
        <taxon>Bacteria</taxon>
        <taxon>Bacillati</taxon>
        <taxon>Bacillota</taxon>
        <taxon>Clostridia</taxon>
        <taxon>Eubacteriales</taxon>
        <taxon>Clostridiaceae</taxon>
        <taxon>Proteiniclasticum</taxon>
    </lineage>
</organism>
<dbReference type="InterPro" id="IPR001199">
    <property type="entry name" value="Cyt_B5-like_heme/steroid-bd"/>
</dbReference>
<evidence type="ECO:0000259" key="3">
    <source>
        <dbReference type="SMART" id="SM01117"/>
    </source>
</evidence>
<feature type="compositionally biased region" description="Low complexity" evidence="1">
    <location>
        <begin position="22"/>
        <end position="34"/>
    </location>
</feature>
<evidence type="ECO:0000313" key="4">
    <source>
        <dbReference type="EMBL" id="SDI17699.1"/>
    </source>
</evidence>
<dbReference type="AlphaFoldDB" id="A0A1G8IF97"/>
<dbReference type="Gene3D" id="3.10.120.10">
    <property type="entry name" value="Cytochrome b5-like heme/steroid binding domain"/>
    <property type="match status" value="1"/>
</dbReference>
<dbReference type="PROSITE" id="PS51257">
    <property type="entry name" value="PROKAR_LIPOPROTEIN"/>
    <property type="match status" value="1"/>
</dbReference>
<sequence length="120" mass="12899">MKKIVVLLLMLFSVSFVIAGCSSSPSEEPQTPEETPSEGEEEELMLTLEELSAFDGKNGNKAYVAVDGIIYDVTDSSAWKDGNHNGNQAGQDLTKEIMEDSPHGISALENVPAIGKLVED</sequence>
<name>A0A1G8IF97_9CLOT</name>